<dbReference type="GO" id="GO:0008061">
    <property type="term" value="F:chitin binding"/>
    <property type="evidence" value="ECO:0007669"/>
    <property type="project" value="InterPro"/>
</dbReference>
<dbReference type="PROSITE" id="PS50940">
    <property type="entry name" value="CHIT_BIND_II"/>
    <property type="match status" value="3"/>
</dbReference>
<protein>
    <recommendedName>
        <fullName evidence="2">Chitin-binding type-2 domain-containing protein</fullName>
    </recommendedName>
</protein>
<evidence type="ECO:0000256" key="1">
    <source>
        <dbReference type="SAM" id="SignalP"/>
    </source>
</evidence>
<dbReference type="SMART" id="SM00494">
    <property type="entry name" value="ChtBD2"/>
    <property type="match status" value="3"/>
</dbReference>
<gene>
    <name evidence="3" type="ORF">Pmani_013627</name>
</gene>
<evidence type="ECO:0000313" key="3">
    <source>
        <dbReference type="EMBL" id="KAK4315135.1"/>
    </source>
</evidence>
<name>A0AAE1PUJ5_9EUCA</name>
<feature type="chain" id="PRO_5041978523" description="Chitin-binding type-2 domain-containing protein" evidence="1">
    <location>
        <begin position="21"/>
        <end position="219"/>
    </location>
</feature>
<proteinExistence type="predicted"/>
<keyword evidence="4" id="KW-1185">Reference proteome</keyword>
<dbReference type="InterPro" id="IPR036508">
    <property type="entry name" value="Chitin-bd_dom_sf"/>
</dbReference>
<feature type="domain" description="Chitin-binding type-2" evidence="2">
    <location>
        <begin position="25"/>
        <end position="93"/>
    </location>
</feature>
<dbReference type="Pfam" id="PF01607">
    <property type="entry name" value="CBM_14"/>
    <property type="match status" value="2"/>
</dbReference>
<dbReference type="InterPro" id="IPR002557">
    <property type="entry name" value="Chitin-bd_dom"/>
</dbReference>
<comment type="caution">
    <text evidence="3">The sequence shown here is derived from an EMBL/GenBank/DDBJ whole genome shotgun (WGS) entry which is preliminary data.</text>
</comment>
<feature type="domain" description="Chitin-binding type-2" evidence="2">
    <location>
        <begin position="163"/>
        <end position="208"/>
    </location>
</feature>
<dbReference type="AlphaFoldDB" id="A0AAE1PUJ5"/>
<evidence type="ECO:0000313" key="4">
    <source>
        <dbReference type="Proteomes" id="UP001292094"/>
    </source>
</evidence>
<keyword evidence="1" id="KW-0732">Signal</keyword>
<reference evidence="3" key="1">
    <citation type="submission" date="2023-11" db="EMBL/GenBank/DDBJ databases">
        <title>Genome assemblies of two species of porcelain crab, Petrolisthes cinctipes and Petrolisthes manimaculis (Anomura: Porcellanidae).</title>
        <authorList>
            <person name="Angst P."/>
        </authorList>
    </citation>
    <scope>NUCLEOTIDE SEQUENCE</scope>
    <source>
        <strain evidence="3">PB745_02</strain>
        <tissue evidence="3">Gill</tissue>
    </source>
</reference>
<dbReference type="Proteomes" id="UP001292094">
    <property type="component" value="Unassembled WGS sequence"/>
</dbReference>
<feature type="signal peptide" evidence="1">
    <location>
        <begin position="1"/>
        <end position="20"/>
    </location>
</feature>
<dbReference type="GO" id="GO:0005576">
    <property type="term" value="C:extracellular region"/>
    <property type="evidence" value="ECO:0007669"/>
    <property type="project" value="InterPro"/>
</dbReference>
<dbReference type="EMBL" id="JAWZYT010001139">
    <property type="protein sequence ID" value="KAK4315135.1"/>
    <property type="molecule type" value="Genomic_DNA"/>
</dbReference>
<dbReference type="SUPFAM" id="SSF57625">
    <property type="entry name" value="Invertebrate chitin-binding proteins"/>
    <property type="match status" value="2"/>
</dbReference>
<dbReference type="Gene3D" id="2.170.140.10">
    <property type="entry name" value="Chitin binding domain"/>
    <property type="match status" value="2"/>
</dbReference>
<accession>A0AAE1PUJ5</accession>
<evidence type="ECO:0000259" key="2">
    <source>
        <dbReference type="PROSITE" id="PS50940"/>
    </source>
</evidence>
<organism evidence="3 4">
    <name type="scientific">Petrolisthes manimaculis</name>
    <dbReference type="NCBI Taxonomy" id="1843537"/>
    <lineage>
        <taxon>Eukaryota</taxon>
        <taxon>Metazoa</taxon>
        <taxon>Ecdysozoa</taxon>
        <taxon>Arthropoda</taxon>
        <taxon>Crustacea</taxon>
        <taxon>Multicrustacea</taxon>
        <taxon>Malacostraca</taxon>
        <taxon>Eumalacostraca</taxon>
        <taxon>Eucarida</taxon>
        <taxon>Decapoda</taxon>
        <taxon>Pleocyemata</taxon>
        <taxon>Anomura</taxon>
        <taxon>Galatheoidea</taxon>
        <taxon>Porcellanidae</taxon>
        <taxon>Petrolisthes</taxon>
    </lineage>
</organism>
<sequence length="219" mass="23822">MATAILSSLFLLLATLVCSSIQVCAPDCTGVDPGTLVRDPTDCTRYYACLSINGEMIPSDVPTDCPDGQYFNPSHTIPRCDPIETGMEGYCTNLCNPCVPDCRADNPGTVQPHTVLCNEYYVCLEGGHTLLETCPSENPYYDFRTGDCQSDNTLCYNYCDPCVPHCTYDGESVSDPLDCHSFYVCSPPNMAHFLCPSGLVYDPVTTQCGTFACNTLCAK</sequence>
<feature type="domain" description="Chitin-binding type-2" evidence="2">
    <location>
        <begin position="99"/>
        <end position="157"/>
    </location>
</feature>